<name>A0ACB8UVB9_9EURO</name>
<dbReference type="EMBL" id="JALBCA010000052">
    <property type="protein sequence ID" value="KAI2386025.1"/>
    <property type="molecule type" value="Genomic_DNA"/>
</dbReference>
<accession>A0ACB8UVB9</accession>
<comment type="caution">
    <text evidence="1">The sequence shown here is derived from an EMBL/GenBank/DDBJ whole genome shotgun (WGS) entry which is preliminary data.</text>
</comment>
<sequence>MAFEFLATELVLHVFYSCDSIADVFNLSQTCRRFYAIFNASQRIPILANAAEAEYGPTHEIIQLVTQNTSQPAHNIRNANMSLSLLKQILQVGRVAKKWEEIYPIKKWKVDYENRRVLDRLERFHLRRAIYRLWLYSRAFHSPSFPRTSRSVPLVIRERAELLHNWSSNELAEMEDVRLIMRDVVQHHICPSNGTIQRKFHKRFPDSTNSLLFNIHLNYHPSPSSRVYSNGHSTSEPLFFNARSSHEKQAIDQNSALLNKYATKFRSDLYHEPGLQGWGDEIPHYYIVEDMLKLDPSQILWLRENTLLKEQVERYVESIGEWFENNGETFAQTLEWVINERGEDAVAFREAVVGGDLGIAGVVERSHEGRFIL</sequence>
<reference evidence="1" key="1">
    <citation type="journal article" date="2022" name="bioRxiv">
        <title>Population genetic analysis of Ophidiomyces ophidiicola, the causative agent of snake fungal disease, indicates recent introductions to the USA.</title>
        <authorList>
            <person name="Ladner J.T."/>
            <person name="Palmer J.M."/>
            <person name="Ettinger C.L."/>
            <person name="Stajich J.E."/>
            <person name="Farrell T.M."/>
            <person name="Glorioso B.M."/>
            <person name="Lawson B."/>
            <person name="Price S.J."/>
            <person name="Stengle A.G."/>
            <person name="Grear D.A."/>
            <person name="Lorch J.M."/>
        </authorList>
    </citation>
    <scope>NUCLEOTIDE SEQUENCE</scope>
    <source>
        <strain evidence="1">NWHC 24266-5</strain>
    </source>
</reference>
<organism evidence="1">
    <name type="scientific">Ophidiomyces ophidiicola</name>
    <dbReference type="NCBI Taxonomy" id="1387563"/>
    <lineage>
        <taxon>Eukaryota</taxon>
        <taxon>Fungi</taxon>
        <taxon>Dikarya</taxon>
        <taxon>Ascomycota</taxon>
        <taxon>Pezizomycotina</taxon>
        <taxon>Eurotiomycetes</taxon>
        <taxon>Eurotiomycetidae</taxon>
        <taxon>Onygenales</taxon>
        <taxon>Onygenaceae</taxon>
        <taxon>Ophidiomyces</taxon>
    </lineage>
</organism>
<evidence type="ECO:0000313" key="1">
    <source>
        <dbReference type="EMBL" id="KAI2386025.1"/>
    </source>
</evidence>
<protein>
    <submittedName>
        <fullName evidence="1">Uncharacterized protein</fullName>
    </submittedName>
</protein>
<gene>
    <name evidence="1" type="ORF">LOY88_003789</name>
</gene>
<proteinExistence type="predicted"/>